<dbReference type="GO" id="GO:0005524">
    <property type="term" value="F:ATP binding"/>
    <property type="evidence" value="ECO:0007669"/>
    <property type="project" value="UniProtKB-UniRule"/>
</dbReference>
<feature type="binding site" evidence="14">
    <location>
        <position position="293"/>
    </location>
    <ligand>
        <name>1D-myo-inositol 1,3,4-trisphosphate</name>
        <dbReference type="ChEBI" id="CHEBI:58414"/>
    </ligand>
</feature>
<keyword evidence="7 13" id="KW-0067">ATP-binding</keyword>
<evidence type="ECO:0000256" key="13">
    <source>
        <dbReference type="PIRNR" id="PIRNR038186"/>
    </source>
</evidence>
<comment type="cofactor">
    <cofactor evidence="13 15">
        <name>Mg(2+)</name>
        <dbReference type="ChEBI" id="CHEBI:18420"/>
    </cofactor>
    <text evidence="13 15">Binds 2 magnesium ions per subunit.</text>
</comment>
<comment type="catalytic activity">
    <reaction evidence="12">
        <text>1D-myo-inositol 3,4,6-trisphosphate + ATP = 1D-myo-inositol 1,3,4,6-tetrakisphosphate + ADP + H(+)</text>
        <dbReference type="Rhea" id="RHEA:70287"/>
        <dbReference type="ChEBI" id="CHEBI:15378"/>
        <dbReference type="ChEBI" id="CHEBI:30616"/>
        <dbReference type="ChEBI" id="CHEBI:57660"/>
        <dbReference type="ChEBI" id="CHEBI:189099"/>
        <dbReference type="ChEBI" id="CHEBI:456216"/>
    </reaction>
    <physiologicalReaction direction="left-to-right" evidence="12">
        <dbReference type="Rhea" id="RHEA:70288"/>
    </physiologicalReaction>
</comment>
<dbReference type="InterPro" id="IPR040464">
    <property type="entry name" value="InsP(3)kin_ATP-grasp"/>
</dbReference>
<evidence type="ECO:0000256" key="6">
    <source>
        <dbReference type="ARBA" id="ARBA00022777"/>
    </source>
</evidence>
<keyword evidence="6 13" id="KW-0418">Kinase</keyword>
<comment type="catalytic activity">
    <reaction evidence="10">
        <text>1D-myo-inositol 1,3,4-trisphosphate + ATP = 1D-myo-inositol 1,3,4,5-tetrakisphosphate + ADP + H(+)</text>
        <dbReference type="Rhea" id="RHEA:13253"/>
        <dbReference type="ChEBI" id="CHEBI:15378"/>
        <dbReference type="ChEBI" id="CHEBI:30616"/>
        <dbReference type="ChEBI" id="CHEBI:57895"/>
        <dbReference type="ChEBI" id="CHEBI:58414"/>
        <dbReference type="ChEBI" id="CHEBI:456216"/>
        <dbReference type="EC" id="2.7.1.159"/>
    </reaction>
    <physiologicalReaction direction="left-to-right" evidence="10">
        <dbReference type="Rhea" id="RHEA:13254"/>
    </physiologicalReaction>
</comment>
<evidence type="ECO:0000256" key="11">
    <source>
        <dbReference type="ARBA" id="ARBA00051366"/>
    </source>
</evidence>
<dbReference type="GO" id="GO:0052835">
    <property type="term" value="F:inositol-3,4,6-trisphosphate 1-kinase activity"/>
    <property type="evidence" value="ECO:0007669"/>
    <property type="project" value="UniProtKB-ARBA"/>
</dbReference>
<dbReference type="Pfam" id="PF17927">
    <property type="entry name" value="Ins134_P3_kin_N"/>
    <property type="match status" value="1"/>
</dbReference>
<keyword evidence="3 13" id="KW-0808">Transferase</keyword>
<feature type="binding site" evidence="14">
    <location>
        <position position="98"/>
    </location>
    <ligand>
        <name>ATP</name>
        <dbReference type="ChEBI" id="CHEBI:30616"/>
    </ligand>
</feature>
<comment type="subunit">
    <text evidence="2 13">Monomer.</text>
</comment>
<dbReference type="PROSITE" id="PS50975">
    <property type="entry name" value="ATP_GRASP"/>
    <property type="match status" value="1"/>
</dbReference>
<evidence type="ECO:0000256" key="9">
    <source>
        <dbReference type="ARBA" id="ARBA00033645"/>
    </source>
</evidence>
<dbReference type="PANTHER" id="PTHR14217:SF40">
    <property type="entry name" value="INOSITOL-TETRAKISPHOSPHATE 1-KINASE 2"/>
    <property type="match status" value="1"/>
</dbReference>
<keyword evidence="4 13" id="KW-0479">Metal-binding</keyword>
<feature type="binding site" evidence="14">
    <location>
        <position position="206"/>
    </location>
    <ligand>
        <name>ATP</name>
        <dbReference type="ChEBI" id="CHEBI:30616"/>
    </ligand>
</feature>
<keyword evidence="8 13" id="KW-0460">Magnesium</keyword>
<evidence type="ECO:0000256" key="5">
    <source>
        <dbReference type="ARBA" id="ARBA00022741"/>
    </source>
</evidence>
<accession>A0AAN9EXK4</accession>
<dbReference type="SUPFAM" id="SSF56059">
    <property type="entry name" value="Glutathione synthetase ATP-binding domain-like"/>
    <property type="match status" value="1"/>
</dbReference>
<reference evidence="17 18" key="1">
    <citation type="submission" date="2024-01" db="EMBL/GenBank/DDBJ databases">
        <title>The genomes of 5 underutilized Papilionoideae crops provide insights into root nodulation and disease resistance.</title>
        <authorList>
            <person name="Yuan L."/>
        </authorList>
    </citation>
    <scope>NUCLEOTIDE SEQUENCE [LARGE SCALE GENOMIC DNA]</scope>
    <source>
        <strain evidence="17">LY-2023</strain>
        <tissue evidence="17">Leaf</tissue>
    </source>
</reference>
<proteinExistence type="inferred from homology"/>
<evidence type="ECO:0000256" key="12">
    <source>
        <dbReference type="ARBA" id="ARBA00051721"/>
    </source>
</evidence>
<dbReference type="InterPro" id="IPR011761">
    <property type="entry name" value="ATP-grasp"/>
</dbReference>
<evidence type="ECO:0000256" key="15">
    <source>
        <dbReference type="PIRSR" id="PIRSR038186-2"/>
    </source>
</evidence>
<dbReference type="Pfam" id="PF05770">
    <property type="entry name" value="Ins134_P3_kin"/>
    <property type="match status" value="1"/>
</dbReference>
<evidence type="ECO:0000313" key="18">
    <source>
        <dbReference type="Proteomes" id="UP001359559"/>
    </source>
</evidence>
<dbReference type="Proteomes" id="UP001359559">
    <property type="component" value="Unassembled WGS sequence"/>
</dbReference>
<evidence type="ECO:0000256" key="8">
    <source>
        <dbReference type="ARBA" id="ARBA00022842"/>
    </source>
</evidence>
<dbReference type="GO" id="GO:0032957">
    <property type="term" value="P:inositol trisphosphate metabolic process"/>
    <property type="evidence" value="ECO:0007669"/>
    <property type="project" value="InterPro"/>
</dbReference>
<dbReference type="PIRSF" id="PIRSF038186">
    <property type="entry name" value="ITPK"/>
    <property type="match status" value="1"/>
</dbReference>
<name>A0AAN9EXK4_CLITE</name>
<dbReference type="Gene3D" id="3.30.1490.220">
    <property type="match status" value="1"/>
</dbReference>
<feature type="domain" description="ATP-grasp" evidence="16">
    <location>
        <begin position="109"/>
        <end position="317"/>
    </location>
</feature>
<evidence type="ECO:0000259" key="16">
    <source>
        <dbReference type="PROSITE" id="PS50975"/>
    </source>
</evidence>
<feature type="binding site" evidence="14">
    <location>
        <position position="22"/>
    </location>
    <ligand>
        <name>1D-myo-inositol 1,3,4-trisphosphate</name>
        <dbReference type="ChEBI" id="CHEBI:58414"/>
    </ligand>
</feature>
<evidence type="ECO:0000256" key="7">
    <source>
        <dbReference type="ARBA" id="ARBA00022840"/>
    </source>
</evidence>
<gene>
    <name evidence="17" type="ORF">RJT34_33305</name>
</gene>
<comment type="catalytic activity">
    <reaction evidence="9">
        <text>1D-myo-inositol 3,4,5,6-tetrakisphosphate + ATP = 1D-myo-inositol 1,3,4,5,6-pentakisphosphate + ADP + H(+)</text>
        <dbReference type="Rhea" id="RHEA:12452"/>
        <dbReference type="ChEBI" id="CHEBI:15378"/>
        <dbReference type="ChEBI" id="CHEBI:30616"/>
        <dbReference type="ChEBI" id="CHEBI:57539"/>
        <dbReference type="ChEBI" id="CHEBI:57733"/>
        <dbReference type="ChEBI" id="CHEBI:456216"/>
        <dbReference type="EC" id="2.7.1.134"/>
    </reaction>
    <physiologicalReaction direction="left-to-right" evidence="9">
        <dbReference type="Rhea" id="RHEA:12453"/>
    </physiologicalReaction>
    <physiologicalReaction direction="right-to-left" evidence="9">
        <dbReference type="Rhea" id="RHEA:12454"/>
    </physiologicalReaction>
</comment>
<dbReference type="Gene3D" id="3.40.50.11370">
    <property type="match status" value="1"/>
</dbReference>
<feature type="binding site" evidence="14">
    <location>
        <position position="148"/>
    </location>
    <ligand>
        <name>ATP</name>
        <dbReference type="ChEBI" id="CHEBI:30616"/>
    </ligand>
</feature>
<sequence>MYEGEVAAGERYRVGYALQPKKVETFIQPSLLHHAKQHAIDLVQIDPSTPLHQQVPFHCIIHKLHTQHWNKHLKEFSSQHPNTIIIDPPELINRLHNRVSMLDAVTHLQISLQNATVSVPLQVVVDQPESFHFDKIEELGLVFPMIAKPLAADGTSDSHQLCLVLNREGLNSFTVPTVLQEFVNHGGVVFKIYVAGQHVICVKRKSLNDITEEKLRTLKGALPFSQVSNMSVGDKDGCCGVFENAEMPPQSLVEELARGLREALGLNLFNVDLIRDGQDRGRYLVIDINYFPGYAKLPSYEPFITNFLLDLLRTKIA</sequence>
<dbReference type="GO" id="GO:0052725">
    <property type="term" value="F:inositol-1,3,4-trisphosphate 6-kinase activity"/>
    <property type="evidence" value="ECO:0007669"/>
    <property type="project" value="InterPro"/>
</dbReference>
<dbReference type="FunFam" id="3.30.1490.220:FF:000002">
    <property type="entry name" value="Inositol-tetrakisphosphate 1-kinase"/>
    <property type="match status" value="1"/>
</dbReference>
<feature type="binding site" evidence="14">
    <location>
        <begin position="180"/>
        <end position="191"/>
    </location>
    <ligand>
        <name>ATP</name>
        <dbReference type="ChEBI" id="CHEBI:30616"/>
    </ligand>
</feature>
<dbReference type="GO" id="GO:0000287">
    <property type="term" value="F:magnesium ion binding"/>
    <property type="evidence" value="ECO:0007669"/>
    <property type="project" value="InterPro"/>
</dbReference>
<dbReference type="AlphaFoldDB" id="A0AAN9EXK4"/>
<feature type="binding site" evidence="14">
    <location>
        <position position="159"/>
    </location>
    <ligand>
        <name>1D-myo-inositol 1,3,4-trisphosphate</name>
        <dbReference type="ChEBI" id="CHEBI:58414"/>
    </ligand>
</feature>
<evidence type="ECO:0000256" key="10">
    <source>
        <dbReference type="ARBA" id="ARBA00051312"/>
    </source>
</evidence>
<feature type="binding site" evidence="15">
    <location>
        <position position="272"/>
    </location>
    <ligand>
        <name>Mg(2+)</name>
        <dbReference type="ChEBI" id="CHEBI:18420"/>
        <label>1</label>
    </ligand>
</feature>
<comment type="catalytic activity">
    <reaction evidence="11">
        <text>1D-myo-inositol 1,3,4-trisphosphate + ATP = 1D-myo-inositol 1,3,4,6-tetrakisphosphate + ADP + H(+)</text>
        <dbReference type="Rhea" id="RHEA:20940"/>
        <dbReference type="ChEBI" id="CHEBI:15378"/>
        <dbReference type="ChEBI" id="CHEBI:30616"/>
        <dbReference type="ChEBI" id="CHEBI:57660"/>
        <dbReference type="ChEBI" id="CHEBI:58414"/>
        <dbReference type="ChEBI" id="CHEBI:456216"/>
        <dbReference type="EC" id="2.7.1.159"/>
    </reaction>
    <physiologicalReaction direction="left-to-right" evidence="11">
        <dbReference type="Rhea" id="RHEA:20941"/>
    </physiologicalReaction>
</comment>
<evidence type="ECO:0000256" key="2">
    <source>
        <dbReference type="ARBA" id="ARBA00011245"/>
    </source>
</evidence>
<dbReference type="InterPro" id="IPR008656">
    <property type="entry name" value="Inositol_tetrakis-P_1-kinase"/>
</dbReference>
<feature type="binding site" evidence="14">
    <location>
        <position position="191"/>
    </location>
    <ligand>
        <name>1D-myo-inositol 1,3,4-trisphosphate</name>
        <dbReference type="ChEBI" id="CHEBI:58414"/>
    </ligand>
</feature>
<keyword evidence="5 13" id="KW-0547">Nucleotide-binding</keyword>
<dbReference type="GO" id="GO:0047325">
    <property type="term" value="F:inositol-3,4,5,6-tetrakisphosphate 1-kinase activity"/>
    <property type="evidence" value="ECO:0007669"/>
    <property type="project" value="UniProtKB-EC"/>
</dbReference>
<feature type="binding site" evidence="15">
    <location>
        <position position="289"/>
    </location>
    <ligand>
        <name>Mg(2+)</name>
        <dbReference type="ChEBI" id="CHEBI:18420"/>
        <label>2</label>
    </ligand>
</feature>
<evidence type="ECO:0000256" key="14">
    <source>
        <dbReference type="PIRSR" id="PIRSR038186-1"/>
    </source>
</evidence>
<evidence type="ECO:0000256" key="1">
    <source>
        <dbReference type="ARBA" id="ARBA00009601"/>
    </source>
</evidence>
<evidence type="ECO:0000313" key="17">
    <source>
        <dbReference type="EMBL" id="KAK7265682.1"/>
    </source>
</evidence>
<dbReference type="GO" id="GO:0052726">
    <property type="term" value="F:inositol-1,3,4-trisphosphate 5-kinase activity"/>
    <property type="evidence" value="ECO:0007669"/>
    <property type="project" value="InterPro"/>
</dbReference>
<feature type="binding site" evidence="15">
    <location>
        <position position="287"/>
    </location>
    <ligand>
        <name>Mg(2+)</name>
        <dbReference type="ChEBI" id="CHEBI:18420"/>
        <label>2</label>
    </ligand>
</feature>
<comment type="similarity">
    <text evidence="1 13">Belongs to the ITPK1 family.</text>
</comment>
<dbReference type="GO" id="GO:0005737">
    <property type="term" value="C:cytoplasm"/>
    <property type="evidence" value="ECO:0007669"/>
    <property type="project" value="TreeGrafter"/>
</dbReference>
<keyword evidence="18" id="KW-1185">Reference proteome</keyword>
<evidence type="ECO:0000256" key="4">
    <source>
        <dbReference type="ARBA" id="ARBA00022723"/>
    </source>
</evidence>
<feature type="binding site" evidence="14">
    <location>
        <position position="63"/>
    </location>
    <ligand>
        <name>1D-myo-inositol 1,3,4-trisphosphate</name>
        <dbReference type="ChEBI" id="CHEBI:58414"/>
    </ligand>
</feature>
<dbReference type="PANTHER" id="PTHR14217">
    <property type="entry name" value="INOSITOL-TETRAKISPHOSPHATE 1-KINASE"/>
    <property type="match status" value="1"/>
</dbReference>
<comment type="function">
    <text evidence="13">Kinase that can phosphorylate various inositol polyphosphate such as Ins(3,4,5,6)P4 or Ins(1,3,4)P3.</text>
</comment>
<evidence type="ECO:0000256" key="3">
    <source>
        <dbReference type="ARBA" id="ARBA00022679"/>
    </source>
</evidence>
<dbReference type="InterPro" id="IPR041429">
    <property type="entry name" value="ITPK1_N"/>
</dbReference>
<organism evidence="17 18">
    <name type="scientific">Clitoria ternatea</name>
    <name type="common">Butterfly pea</name>
    <dbReference type="NCBI Taxonomy" id="43366"/>
    <lineage>
        <taxon>Eukaryota</taxon>
        <taxon>Viridiplantae</taxon>
        <taxon>Streptophyta</taxon>
        <taxon>Embryophyta</taxon>
        <taxon>Tracheophyta</taxon>
        <taxon>Spermatophyta</taxon>
        <taxon>Magnoliopsida</taxon>
        <taxon>eudicotyledons</taxon>
        <taxon>Gunneridae</taxon>
        <taxon>Pentapetalae</taxon>
        <taxon>rosids</taxon>
        <taxon>fabids</taxon>
        <taxon>Fabales</taxon>
        <taxon>Fabaceae</taxon>
        <taxon>Papilionoideae</taxon>
        <taxon>50 kb inversion clade</taxon>
        <taxon>NPAAA clade</taxon>
        <taxon>indigoferoid/millettioid clade</taxon>
        <taxon>Phaseoleae</taxon>
        <taxon>Clitoria</taxon>
    </lineage>
</organism>
<protein>
    <recommendedName>
        <fullName evidence="13">Inositol-tetrakisphosphate 1-kinase</fullName>
        <ecNumber evidence="13">2.7.1.134</ecNumber>
    </recommendedName>
</protein>
<feature type="binding site" evidence="15">
    <location>
        <position position="287"/>
    </location>
    <ligand>
        <name>Mg(2+)</name>
        <dbReference type="ChEBI" id="CHEBI:18420"/>
        <label>1</label>
    </ligand>
</feature>
<feature type="binding site" evidence="14">
    <location>
        <position position="289"/>
    </location>
    <ligand>
        <name>1D-myo-inositol 1,3,4-trisphosphate</name>
        <dbReference type="ChEBI" id="CHEBI:58414"/>
    </ligand>
</feature>
<dbReference type="EC" id="2.7.1.134" evidence="13"/>
<comment type="caution">
    <text evidence="17">The sequence shown here is derived from an EMBL/GenBank/DDBJ whole genome shotgun (WGS) entry which is preliminary data.</text>
</comment>
<dbReference type="EMBL" id="JAYKXN010000008">
    <property type="protein sequence ID" value="KAK7265682.1"/>
    <property type="molecule type" value="Genomic_DNA"/>
</dbReference>